<dbReference type="EMBL" id="AP022360">
    <property type="protein sequence ID" value="BBU82731.1"/>
    <property type="molecule type" value="Genomic_DNA"/>
</dbReference>
<evidence type="ECO:0000313" key="2">
    <source>
        <dbReference type="Proteomes" id="UP000467488"/>
    </source>
</evidence>
<protein>
    <recommendedName>
        <fullName evidence="3">Lipoprotein</fullName>
    </recommendedName>
</protein>
<organism evidence="1 2">
    <name type="scientific">Escherichia coli</name>
    <dbReference type="NCBI Taxonomy" id="562"/>
    <lineage>
        <taxon>Bacteria</taxon>
        <taxon>Pseudomonadati</taxon>
        <taxon>Pseudomonadota</taxon>
        <taxon>Gammaproteobacteria</taxon>
        <taxon>Enterobacterales</taxon>
        <taxon>Enterobacteriaceae</taxon>
        <taxon>Escherichia</taxon>
    </lineage>
</organism>
<name>A0A8S0FRN3_ECOLX</name>
<dbReference type="PROSITE" id="PS51257">
    <property type="entry name" value="PROKAR_LIPOPROTEIN"/>
    <property type="match status" value="1"/>
</dbReference>
<dbReference type="AlphaFoldDB" id="A0A8S0FRN3"/>
<accession>A0A8S0FRN3</accession>
<gene>
    <name evidence="1" type="ORF">EIMP300_41310</name>
</gene>
<evidence type="ECO:0000313" key="1">
    <source>
        <dbReference type="EMBL" id="BBU82731.1"/>
    </source>
</evidence>
<dbReference type="Proteomes" id="UP000467488">
    <property type="component" value="Chromosome"/>
</dbReference>
<reference evidence="1 2" key="1">
    <citation type="submission" date="2020-01" db="EMBL/GenBank/DDBJ databases">
        <title>Dynamics of blaIMP-6 dissemination in carbapenem resistant Enterobacteriacea isolated from regional surveillance in Osaka, Japan.</title>
        <authorList>
            <person name="Abe R."/>
            <person name="Akeda Y."/>
            <person name="Sugawara Y."/>
            <person name="Yamamoto N."/>
            <person name="Tomono K."/>
            <person name="Takeuchi D."/>
            <person name="Kawahara R."/>
            <person name="Hamada S."/>
        </authorList>
    </citation>
    <scope>NUCLEOTIDE SEQUENCE [LARGE SCALE GENOMIC DNA]</scope>
    <source>
        <strain evidence="1 2">E300</strain>
    </source>
</reference>
<sequence length="176" mass="19785">MGEGEMKKIAAISLISIFLMSGCAVHNDETSIGKFGLAYKSNIQRKLDNQYYTEAEASLARGRISGAENIVKNDAAHFCVTQGKKMQIVKLKTEGAGLHGVARLTFKCLESENRFKTTMHIFILSVMGYSSTPLLNVSNNDKQIDETKAILSRIFILCSHQKMMSKIFQCFRFIFW</sequence>
<evidence type="ECO:0008006" key="3">
    <source>
        <dbReference type="Google" id="ProtNLM"/>
    </source>
</evidence>
<proteinExistence type="predicted"/>